<feature type="transmembrane region" description="Helical" evidence="1">
    <location>
        <begin position="412"/>
        <end position="435"/>
    </location>
</feature>
<feature type="transmembrane region" description="Helical" evidence="1">
    <location>
        <begin position="337"/>
        <end position="356"/>
    </location>
</feature>
<organism evidence="2">
    <name type="scientific">Arthrobacter sp. K5</name>
    <dbReference type="NCBI Taxonomy" id="2839623"/>
    <lineage>
        <taxon>Bacteria</taxon>
        <taxon>Bacillati</taxon>
        <taxon>Actinomycetota</taxon>
        <taxon>Actinomycetes</taxon>
        <taxon>Micrococcales</taxon>
        <taxon>Micrococcaceae</taxon>
        <taxon>Arthrobacter</taxon>
    </lineage>
</organism>
<gene>
    <name evidence="2" type="ORF">ABRP34_06080</name>
</gene>
<feature type="transmembrane region" description="Helical" evidence="1">
    <location>
        <begin position="389"/>
        <end position="405"/>
    </location>
</feature>
<protein>
    <submittedName>
        <fullName evidence="2">DUF6541 family protein</fullName>
    </submittedName>
</protein>
<feature type="transmembrane region" description="Helical" evidence="1">
    <location>
        <begin position="308"/>
        <end position="325"/>
    </location>
</feature>
<proteinExistence type="predicted"/>
<dbReference type="Pfam" id="PF20176">
    <property type="entry name" value="DUF6541"/>
    <property type="match status" value="1"/>
</dbReference>
<feature type="transmembrane region" description="Helical" evidence="1">
    <location>
        <begin position="450"/>
        <end position="470"/>
    </location>
</feature>
<feature type="transmembrane region" description="Helical" evidence="1">
    <location>
        <begin position="35"/>
        <end position="54"/>
    </location>
</feature>
<dbReference type="AlphaFoldDB" id="A0AAU8ESY4"/>
<name>A0AAU8ESY4_9MICC</name>
<feature type="transmembrane region" description="Helical" evidence="1">
    <location>
        <begin position="252"/>
        <end position="272"/>
    </location>
</feature>
<keyword evidence="1" id="KW-1133">Transmembrane helix</keyword>
<dbReference type="InterPro" id="IPR046671">
    <property type="entry name" value="DUF6541"/>
</dbReference>
<feature type="transmembrane region" description="Helical" evidence="1">
    <location>
        <begin position="61"/>
        <end position="81"/>
    </location>
</feature>
<evidence type="ECO:0000256" key="1">
    <source>
        <dbReference type="SAM" id="Phobius"/>
    </source>
</evidence>
<feature type="transmembrane region" description="Helical" evidence="1">
    <location>
        <begin position="229"/>
        <end position="246"/>
    </location>
</feature>
<sequence>MSWLSSLPALLAAVAVVLLPGAALAWSLGFRRTSLLGLAPVLSLSIAGVGAVLAPFVRVEWGIGVVLVTAVLASAAAWAVTRRPWQRQEATDVQRAVQQGDGWPTLAAGAIGVAVGALLIARRVIQLVGEPDNISQRYDNVFHLNAVRFILDTGNASTLNLGSMAGGTGGLSSVYPAVWHSLAALVSQLTGASVPVSVNVINLVASAVIWPISVVFLTRVVIGPRPVGLMAAGVMSAGFLAFPYLLLVWGPLFPNLLSVSALPAGVAAVIFVCRLSPTLREPPLRAWLVLLLAVPGLALSHMSAVNALLAFSIPVVLARLFLYVREMIRTRASARKFAVVALASVAGAVAVVVAWQKLRPAPYNGWTPHQTVPGAIGEVIANGPMKTDATLLISVLALIGVARIIRRRTQLWLLGCYLVAGFLYVVDAGFAAGWARAFFTGTWYQDTYRLAAYLPIFAVVLAALGVLATADTVKAAGGVLALKVPRAGMRLGGVAGFAGILAVCLALGWATQTGPVRGYVASSQYFFERDTKDSIVSSDEYALLARLGSEVPADAVIAVNPWNGGALAYAFADRKVLEFHMGQRETKSMRVVAESLAKADTSPAVCDAVRETKVSYALDFGTQYLLNHPESKTYPGLQNLASSGAVQLVDQQGNAKLFKVVACG</sequence>
<feature type="transmembrane region" description="Helical" evidence="1">
    <location>
        <begin position="491"/>
        <end position="510"/>
    </location>
</feature>
<evidence type="ECO:0000313" key="2">
    <source>
        <dbReference type="EMBL" id="XCH12553.1"/>
    </source>
</evidence>
<reference evidence="2" key="1">
    <citation type="submission" date="2024-06" db="EMBL/GenBank/DDBJ databases">
        <title>Biodegradation of dimethachlon by Arthrobacter sp. K5: mechanistic insights and ecological implications.</title>
        <authorList>
            <person name="Hu S."/>
            <person name="Lu P."/>
        </authorList>
    </citation>
    <scope>NUCLEOTIDE SEQUENCE</scope>
    <source>
        <strain evidence="2">K5</strain>
    </source>
</reference>
<keyword evidence="1" id="KW-0812">Transmembrane</keyword>
<feature type="transmembrane region" description="Helical" evidence="1">
    <location>
        <begin position="200"/>
        <end position="222"/>
    </location>
</feature>
<dbReference type="RefSeq" id="WP_353712588.1">
    <property type="nucleotide sequence ID" value="NZ_CP159279.1"/>
</dbReference>
<accession>A0AAU8ESY4</accession>
<keyword evidence="1" id="KW-0472">Membrane</keyword>
<dbReference type="EMBL" id="CP159279">
    <property type="protein sequence ID" value="XCH12553.1"/>
    <property type="molecule type" value="Genomic_DNA"/>
</dbReference>